<dbReference type="Pfam" id="PF13517">
    <property type="entry name" value="FG-GAP_3"/>
    <property type="match status" value="2"/>
</dbReference>
<dbReference type="AlphaFoldDB" id="A0A1U7CXF9"/>
<evidence type="ECO:0000256" key="3">
    <source>
        <dbReference type="SAM" id="SignalP"/>
    </source>
</evidence>
<dbReference type="Proteomes" id="UP000186309">
    <property type="component" value="Chromosome"/>
</dbReference>
<evidence type="ECO:0000313" key="5">
    <source>
        <dbReference type="EMBL" id="APW63586.1"/>
    </source>
</evidence>
<dbReference type="InterPro" id="IPR013517">
    <property type="entry name" value="FG-GAP"/>
</dbReference>
<dbReference type="PANTHER" id="PTHR16026:SF0">
    <property type="entry name" value="CARTILAGE ACIDIC PROTEIN 1"/>
    <property type="match status" value="1"/>
</dbReference>
<feature type="signal peptide" evidence="3">
    <location>
        <begin position="1"/>
        <end position="30"/>
    </location>
</feature>
<feature type="region of interest" description="Disordered" evidence="2">
    <location>
        <begin position="614"/>
        <end position="641"/>
    </location>
</feature>
<dbReference type="KEGG" id="pbor:BSF38_05159"/>
<evidence type="ECO:0000259" key="4">
    <source>
        <dbReference type="Pfam" id="PF07593"/>
    </source>
</evidence>
<dbReference type="InterPro" id="IPR011519">
    <property type="entry name" value="UnbV_ASPIC"/>
</dbReference>
<accession>A0A1U7CXF9</accession>
<dbReference type="Gene3D" id="2.130.10.130">
    <property type="entry name" value="Integrin alpha, N-terminal"/>
    <property type="match status" value="2"/>
</dbReference>
<dbReference type="InterPro" id="IPR028994">
    <property type="entry name" value="Integrin_alpha_N"/>
</dbReference>
<dbReference type="Pfam" id="PF07593">
    <property type="entry name" value="UnbV_ASPIC"/>
    <property type="match status" value="1"/>
</dbReference>
<dbReference type="EMBL" id="CP019082">
    <property type="protein sequence ID" value="APW63586.1"/>
    <property type="molecule type" value="Genomic_DNA"/>
</dbReference>
<gene>
    <name evidence="5" type="ORF">BSF38_05159</name>
</gene>
<organism evidence="5 6">
    <name type="scientific">Paludisphaera borealis</name>
    <dbReference type="NCBI Taxonomy" id="1387353"/>
    <lineage>
        <taxon>Bacteria</taxon>
        <taxon>Pseudomonadati</taxon>
        <taxon>Planctomycetota</taxon>
        <taxon>Planctomycetia</taxon>
        <taxon>Isosphaerales</taxon>
        <taxon>Isosphaeraceae</taxon>
        <taxon>Paludisphaera</taxon>
    </lineage>
</organism>
<dbReference type="STRING" id="1387353.BSF38_05159"/>
<dbReference type="SUPFAM" id="SSF69318">
    <property type="entry name" value="Integrin alpha N-terminal domain"/>
    <property type="match status" value="1"/>
</dbReference>
<dbReference type="PANTHER" id="PTHR16026">
    <property type="entry name" value="CARTILAGE ACIDIC PROTEIN 1"/>
    <property type="match status" value="1"/>
</dbReference>
<evidence type="ECO:0000256" key="1">
    <source>
        <dbReference type="ARBA" id="ARBA00022729"/>
    </source>
</evidence>
<reference evidence="6" key="1">
    <citation type="submission" date="2016-12" db="EMBL/GenBank/DDBJ databases">
        <title>Comparative genomics of four Isosphaeraceae planctomycetes: a common pool of plasmids and glycoside hydrolase genes.</title>
        <authorList>
            <person name="Ivanova A."/>
        </authorList>
    </citation>
    <scope>NUCLEOTIDE SEQUENCE [LARGE SCALE GENOMIC DNA]</scope>
    <source>
        <strain evidence="6">PX4</strain>
    </source>
</reference>
<sequence length="641" mass="68461">MAWPIGPTALTTWILAAACLVLPAAGCDHAPAVEQPSTRLPQAPFAPNIRDRVDYSIGRQSTFYALADTSSNLSDQPSPFRFVDITESSHVDFVHVSGVDDRKLYPTAFGSGVGMFDYDGDGRLDLYFATCQPLPLGSGPKSSNRLYRNLGGGRFEDVTEASGLGFSGFCHGIIAGDLDNDGDPDVFLCNYGSNALFVNNGDGTFRDVGRASGIDAPNWSSGGAMIDYDGDGDLDVYVANYGDWVYPQDAHRCGNDRVPLFCSPSEIRTVKHILYRNDGGLKFTDVTDQAGLGRVDGHGFGVVAADLNGDGRTDLYVANDLNPNFLYLNQGDGTFEDATEVSGAAFNESGLAQSSMGVDAEDCDGDGLPELFVSNFQNEHIAFYRNLGGAPVSFREASAVAGLAAASKPWVGWGCALADFDNDGWPDAFVANGHIDPNRKDLAPMMTYDEPPLLFRNVPTETGSKAGGRRFELSTRDVGPYLVARHVARGAAFGDIDDDGDVDIVVNHMDGRPAILRNDTPSDGAWVRLTLVGTRSNRDAIGARVEVEAGGQVVTRLRKGGCSMQSTNDPRLLVGLGPAETIKRITIYWPSGIVDILRNVAPRASYMVVESGGDVAPAPERVDGRRRDTSGGADADQKPGE</sequence>
<protein>
    <recommendedName>
        <fullName evidence="4">ASPIC/UnbV domain-containing protein</fullName>
    </recommendedName>
</protein>
<evidence type="ECO:0000313" key="6">
    <source>
        <dbReference type="Proteomes" id="UP000186309"/>
    </source>
</evidence>
<dbReference type="RefSeq" id="WP_076349917.1">
    <property type="nucleotide sequence ID" value="NZ_CP019082.1"/>
</dbReference>
<keyword evidence="6" id="KW-1185">Reference proteome</keyword>
<dbReference type="InterPro" id="IPR027039">
    <property type="entry name" value="Crtac1"/>
</dbReference>
<name>A0A1U7CXF9_9BACT</name>
<dbReference type="OrthoDB" id="5287961at2"/>
<evidence type="ECO:0000256" key="2">
    <source>
        <dbReference type="SAM" id="MobiDB-lite"/>
    </source>
</evidence>
<feature type="compositionally biased region" description="Basic and acidic residues" evidence="2">
    <location>
        <begin position="620"/>
        <end position="641"/>
    </location>
</feature>
<feature type="chain" id="PRO_5013001948" description="ASPIC/UnbV domain-containing protein" evidence="3">
    <location>
        <begin position="31"/>
        <end position="641"/>
    </location>
</feature>
<feature type="domain" description="ASPIC/UnbV" evidence="4">
    <location>
        <begin position="540"/>
        <end position="604"/>
    </location>
</feature>
<proteinExistence type="predicted"/>
<keyword evidence="1 3" id="KW-0732">Signal</keyword>